<dbReference type="OrthoDB" id="6262882at2759"/>
<sequence>MELNTACPIAKRKPTRVDSLRKKWLLQRRQQSQDDYGLSSMLEENEFSKVLPENTFYRQRLNKLNIRPSFTRSFDSERRDSNELQNPSGVDGRWSNLVLHHVPDRRSSFLYRLETDDCHSVYSSRHASITGDDILSE</sequence>
<gene>
    <name evidence="1" type="ORF">FBUS_03996</name>
</gene>
<proteinExistence type="predicted"/>
<organism evidence="1 2">
    <name type="scientific">Fasciolopsis buskii</name>
    <dbReference type="NCBI Taxonomy" id="27845"/>
    <lineage>
        <taxon>Eukaryota</taxon>
        <taxon>Metazoa</taxon>
        <taxon>Spiralia</taxon>
        <taxon>Lophotrochozoa</taxon>
        <taxon>Platyhelminthes</taxon>
        <taxon>Trematoda</taxon>
        <taxon>Digenea</taxon>
        <taxon>Plagiorchiida</taxon>
        <taxon>Echinostomata</taxon>
        <taxon>Echinostomatoidea</taxon>
        <taxon>Fasciolidae</taxon>
        <taxon>Fasciolopsis</taxon>
    </lineage>
</organism>
<dbReference type="AlphaFoldDB" id="A0A8E0VGN9"/>
<protein>
    <submittedName>
        <fullName evidence="1">Uncharacterized protein</fullName>
    </submittedName>
</protein>
<name>A0A8E0VGN9_9TREM</name>
<evidence type="ECO:0000313" key="2">
    <source>
        <dbReference type="Proteomes" id="UP000728185"/>
    </source>
</evidence>
<comment type="caution">
    <text evidence="1">The sequence shown here is derived from an EMBL/GenBank/DDBJ whole genome shotgun (WGS) entry which is preliminary data.</text>
</comment>
<dbReference type="EMBL" id="LUCM01009193">
    <property type="protein sequence ID" value="KAA0187326.1"/>
    <property type="molecule type" value="Genomic_DNA"/>
</dbReference>
<accession>A0A8E0VGN9</accession>
<evidence type="ECO:0000313" key="1">
    <source>
        <dbReference type="EMBL" id="KAA0187326.1"/>
    </source>
</evidence>
<keyword evidence="2" id="KW-1185">Reference proteome</keyword>
<dbReference type="Proteomes" id="UP000728185">
    <property type="component" value="Unassembled WGS sequence"/>
</dbReference>
<reference evidence="1" key="1">
    <citation type="submission" date="2019-05" db="EMBL/GenBank/DDBJ databases">
        <title>Annotation for the trematode Fasciolopsis buski.</title>
        <authorList>
            <person name="Choi Y.-J."/>
        </authorList>
    </citation>
    <scope>NUCLEOTIDE SEQUENCE</scope>
    <source>
        <strain evidence="1">HT</strain>
        <tissue evidence="1">Whole worm</tissue>
    </source>
</reference>